<sequence length="158" mass="16466">MSYLSNGTFVLQSGEGRLIPGPEGLTVKVGTDESAGAVAVLESMSEPGFGPPLHIHHSSEELFYVLSGEFECQIGDERVRATAGSFLLVPRGVAHAPRAVGSGPGKVLIIFAPGGPDKVFDELAALAAETGGPPDPDDEHVRAILSRHDSQFVGPPLQ</sequence>
<dbReference type="RefSeq" id="WP_311424495.1">
    <property type="nucleotide sequence ID" value="NZ_JAVREH010000036.1"/>
</dbReference>
<dbReference type="InterPro" id="IPR014710">
    <property type="entry name" value="RmlC-like_jellyroll"/>
</dbReference>
<accession>A0ABU2JEI8</accession>
<dbReference type="InterPro" id="IPR011051">
    <property type="entry name" value="RmlC_Cupin_sf"/>
</dbReference>
<dbReference type="Pfam" id="PF07883">
    <property type="entry name" value="Cupin_2"/>
    <property type="match status" value="1"/>
</dbReference>
<dbReference type="InterPro" id="IPR013096">
    <property type="entry name" value="Cupin_2"/>
</dbReference>
<evidence type="ECO:0000313" key="2">
    <source>
        <dbReference type="EMBL" id="MDT0263347.1"/>
    </source>
</evidence>
<comment type="caution">
    <text evidence="2">The sequence shown here is derived from an EMBL/GenBank/DDBJ whole genome shotgun (WGS) entry which is preliminary data.</text>
</comment>
<dbReference type="InterPro" id="IPR053146">
    <property type="entry name" value="QDO-like"/>
</dbReference>
<evidence type="ECO:0000313" key="3">
    <source>
        <dbReference type="Proteomes" id="UP001183176"/>
    </source>
</evidence>
<reference evidence="3" key="1">
    <citation type="submission" date="2023-07" db="EMBL/GenBank/DDBJ databases">
        <title>30 novel species of actinomycetes from the DSMZ collection.</title>
        <authorList>
            <person name="Nouioui I."/>
        </authorList>
    </citation>
    <scope>NUCLEOTIDE SEQUENCE [LARGE SCALE GENOMIC DNA]</scope>
    <source>
        <strain evidence="3">DSM 44399</strain>
    </source>
</reference>
<dbReference type="EMBL" id="JAVREH010000036">
    <property type="protein sequence ID" value="MDT0263347.1"/>
    <property type="molecule type" value="Genomic_DNA"/>
</dbReference>
<feature type="domain" description="Cupin type-2" evidence="1">
    <location>
        <begin position="46"/>
        <end position="111"/>
    </location>
</feature>
<gene>
    <name evidence="2" type="ORF">RM423_18345</name>
</gene>
<dbReference type="Gene3D" id="2.60.120.10">
    <property type="entry name" value="Jelly Rolls"/>
    <property type="match status" value="1"/>
</dbReference>
<dbReference type="SUPFAM" id="SSF51182">
    <property type="entry name" value="RmlC-like cupins"/>
    <property type="match status" value="1"/>
</dbReference>
<keyword evidence="3" id="KW-1185">Reference proteome</keyword>
<name>A0ABU2JEI8_9ACTN</name>
<dbReference type="PANTHER" id="PTHR36440:SF1">
    <property type="entry name" value="PUTATIVE (AFU_ORTHOLOGUE AFUA_8G07350)-RELATED"/>
    <property type="match status" value="1"/>
</dbReference>
<dbReference type="PANTHER" id="PTHR36440">
    <property type="entry name" value="PUTATIVE (AFU_ORTHOLOGUE AFUA_8G07350)-RELATED"/>
    <property type="match status" value="1"/>
</dbReference>
<evidence type="ECO:0000259" key="1">
    <source>
        <dbReference type="Pfam" id="PF07883"/>
    </source>
</evidence>
<organism evidence="2 3">
    <name type="scientific">Jatrophihabitans lederbergiae</name>
    <dbReference type="NCBI Taxonomy" id="3075547"/>
    <lineage>
        <taxon>Bacteria</taxon>
        <taxon>Bacillati</taxon>
        <taxon>Actinomycetota</taxon>
        <taxon>Actinomycetes</taxon>
        <taxon>Jatrophihabitantales</taxon>
        <taxon>Jatrophihabitantaceae</taxon>
        <taxon>Jatrophihabitans</taxon>
    </lineage>
</organism>
<dbReference type="Proteomes" id="UP001183176">
    <property type="component" value="Unassembled WGS sequence"/>
</dbReference>
<proteinExistence type="predicted"/>
<protein>
    <submittedName>
        <fullName evidence="2">Cupin domain-containing protein</fullName>
    </submittedName>
</protein>